<gene>
    <name evidence="2" type="ORF">C1H46_032638</name>
</gene>
<accession>A0A540L5Q0</accession>
<comment type="caution">
    <text evidence="2">The sequence shown here is derived from an EMBL/GenBank/DDBJ whole genome shotgun (WGS) entry which is preliminary data.</text>
</comment>
<dbReference type="InterPro" id="IPR024083">
    <property type="entry name" value="Fumarase/histidase_N"/>
</dbReference>
<evidence type="ECO:0000313" key="3">
    <source>
        <dbReference type="Proteomes" id="UP000315295"/>
    </source>
</evidence>
<keyword evidence="1" id="KW-0812">Transmembrane</keyword>
<feature type="transmembrane region" description="Helical" evidence="1">
    <location>
        <begin position="21"/>
        <end position="40"/>
    </location>
</feature>
<keyword evidence="3" id="KW-1185">Reference proteome</keyword>
<dbReference type="Proteomes" id="UP000315295">
    <property type="component" value="Unassembled WGS sequence"/>
</dbReference>
<protein>
    <submittedName>
        <fullName evidence="2">Uncharacterized protein</fullName>
    </submittedName>
</protein>
<reference evidence="2 3" key="1">
    <citation type="journal article" date="2019" name="G3 (Bethesda)">
        <title>Sequencing of a Wild Apple (Malus baccata) Genome Unravels the Differences Between Cultivated and Wild Apple Species Regarding Disease Resistance and Cold Tolerance.</title>
        <authorList>
            <person name="Chen X."/>
        </authorList>
    </citation>
    <scope>NUCLEOTIDE SEQUENCE [LARGE SCALE GENOMIC DNA]</scope>
    <source>
        <strain evidence="3">cv. Shandingzi</strain>
        <tissue evidence="2">Leaves</tissue>
    </source>
</reference>
<organism evidence="2 3">
    <name type="scientific">Malus baccata</name>
    <name type="common">Siberian crab apple</name>
    <name type="synonym">Pyrus baccata</name>
    <dbReference type="NCBI Taxonomy" id="106549"/>
    <lineage>
        <taxon>Eukaryota</taxon>
        <taxon>Viridiplantae</taxon>
        <taxon>Streptophyta</taxon>
        <taxon>Embryophyta</taxon>
        <taxon>Tracheophyta</taxon>
        <taxon>Spermatophyta</taxon>
        <taxon>Magnoliopsida</taxon>
        <taxon>eudicotyledons</taxon>
        <taxon>Gunneridae</taxon>
        <taxon>Pentapetalae</taxon>
        <taxon>rosids</taxon>
        <taxon>fabids</taxon>
        <taxon>Rosales</taxon>
        <taxon>Rosaceae</taxon>
        <taxon>Amygdaloideae</taxon>
        <taxon>Maleae</taxon>
        <taxon>Malus</taxon>
    </lineage>
</organism>
<name>A0A540L5Q0_MALBA</name>
<dbReference type="EMBL" id="VIEB01000750">
    <property type="protein sequence ID" value="TQD81808.1"/>
    <property type="molecule type" value="Genomic_DNA"/>
</dbReference>
<dbReference type="Gene3D" id="1.10.275.10">
    <property type="entry name" value="Fumarase/aspartase (N-terminal domain)"/>
    <property type="match status" value="1"/>
</dbReference>
<dbReference type="STRING" id="106549.A0A540L5Q0"/>
<evidence type="ECO:0000313" key="2">
    <source>
        <dbReference type="EMBL" id="TQD81808.1"/>
    </source>
</evidence>
<proteinExistence type="predicted"/>
<keyword evidence="1" id="KW-0472">Membrane</keyword>
<keyword evidence="1" id="KW-1133">Transmembrane helix</keyword>
<evidence type="ECO:0000256" key="1">
    <source>
        <dbReference type="SAM" id="Phobius"/>
    </source>
</evidence>
<sequence length="96" mass="10427">MTTRHGRGRRYNHGFSGQRGIVVILFAFELGGLVISGPPGPTVQQPPPFFSSLTISQVAAIATHDTRVKVKLFESAKVGVKASSDWVMDSMGKRTR</sequence>
<dbReference type="AlphaFoldDB" id="A0A540L5Q0"/>